<dbReference type="EMBL" id="CP011923">
    <property type="protein sequence ID" value="AKN87915.1"/>
    <property type="molecule type" value="Genomic_DNA"/>
</dbReference>
<gene>
    <name evidence="1" type="ORF">FNO190_0014</name>
</gene>
<sequence length="42" mass="5104">MNWKKKYLKNFSVITFYKVNRQIESIVGIRDLYVKVVFSSFN</sequence>
<evidence type="ECO:0000313" key="2">
    <source>
        <dbReference type="Proteomes" id="UP000035930"/>
    </source>
</evidence>
<evidence type="ECO:0000313" key="1">
    <source>
        <dbReference type="EMBL" id="AKN87915.1"/>
    </source>
</evidence>
<name>A0ABM5U3Z3_9GAMM</name>
<proteinExistence type="predicted"/>
<accession>A0ABM5U3Z3</accession>
<organism evidence="1 2">
    <name type="scientific">Francisella orientalis</name>
    <dbReference type="NCBI Taxonomy" id="299583"/>
    <lineage>
        <taxon>Bacteria</taxon>
        <taxon>Pseudomonadati</taxon>
        <taxon>Pseudomonadota</taxon>
        <taxon>Gammaproteobacteria</taxon>
        <taxon>Thiotrichales</taxon>
        <taxon>Francisellaceae</taxon>
        <taxon>Francisella</taxon>
    </lineage>
</organism>
<dbReference type="Proteomes" id="UP000035930">
    <property type="component" value="Chromosome"/>
</dbReference>
<keyword evidence="2" id="KW-1185">Reference proteome</keyword>
<reference evidence="1" key="1">
    <citation type="submission" date="2017-08" db="EMBL/GenBank/DDBJ databases">
        <title>Complete Genome Sequence of Francisella noatunensis subsp. orientalis strain FNO190.</title>
        <authorList>
            <person name="Pereira F.L."/>
            <person name="Goncalves L.A."/>
            <person name="Guilherme T.C."/>
            <person name="Soares S.C."/>
            <person name="Dorella F.A."/>
            <person name="Carvalho A.F."/>
            <person name="Leibowitz M.P."/>
            <person name="Leal C.A.G."/>
            <person name="Azevedo V.A.C."/>
            <person name="Figueiredo H.C.P."/>
        </authorList>
    </citation>
    <scope>NUCLEOTIDE SEQUENCE</scope>
    <source>
        <strain evidence="1">FNO190</strain>
    </source>
</reference>
<protein>
    <submittedName>
        <fullName evidence="1">Uncharacterized protein</fullName>
    </submittedName>
</protein>